<dbReference type="Pfam" id="PF02852">
    <property type="entry name" value="Pyr_redox_dim"/>
    <property type="match status" value="1"/>
</dbReference>
<reference evidence="10" key="1">
    <citation type="journal article" date="2019" name="Int. J. Syst. Evol. Microbiol.">
        <title>The Global Catalogue of Microorganisms (GCM) 10K type strain sequencing project: providing services to taxonomists for standard genome sequencing and annotation.</title>
        <authorList>
            <consortium name="The Broad Institute Genomics Platform"/>
            <consortium name="The Broad Institute Genome Sequencing Center for Infectious Disease"/>
            <person name="Wu L."/>
            <person name="Ma J."/>
        </authorList>
    </citation>
    <scope>NUCLEOTIDE SEQUENCE [LARGE SCALE GENOMIC DNA]</scope>
    <source>
        <strain evidence="10">CCUG 56754</strain>
    </source>
</reference>
<keyword evidence="4" id="KW-0274">FAD</keyword>
<dbReference type="RefSeq" id="WP_390363641.1">
    <property type="nucleotide sequence ID" value="NZ_JBHTKJ010000053.1"/>
</dbReference>
<keyword evidence="3" id="KW-0285">Flavoprotein</keyword>
<evidence type="ECO:0000256" key="1">
    <source>
        <dbReference type="ARBA" id="ARBA00001974"/>
    </source>
</evidence>
<evidence type="ECO:0000256" key="5">
    <source>
        <dbReference type="ARBA" id="ARBA00023002"/>
    </source>
</evidence>
<comment type="similarity">
    <text evidence="2">Belongs to the class-III pyridine nucleotide-disulfide oxidoreductase family.</text>
</comment>
<dbReference type="Gene3D" id="3.50.50.60">
    <property type="entry name" value="FAD/NAD(P)-binding domain"/>
    <property type="match status" value="2"/>
</dbReference>
<evidence type="ECO:0000256" key="4">
    <source>
        <dbReference type="ARBA" id="ARBA00022827"/>
    </source>
</evidence>
<dbReference type="Pfam" id="PF07992">
    <property type="entry name" value="Pyr_redox_2"/>
    <property type="match status" value="1"/>
</dbReference>
<dbReference type="InterPro" id="IPR023753">
    <property type="entry name" value="FAD/NAD-binding_dom"/>
</dbReference>
<keyword evidence="10" id="KW-1185">Reference proteome</keyword>
<name>A0ABW3LSI7_9BACI</name>
<dbReference type="SUPFAM" id="SSF51905">
    <property type="entry name" value="FAD/NAD(P)-binding domain"/>
    <property type="match status" value="2"/>
</dbReference>
<dbReference type="EMBL" id="JBHTKJ010000053">
    <property type="protein sequence ID" value="MFD1039984.1"/>
    <property type="molecule type" value="Genomic_DNA"/>
</dbReference>
<comment type="cofactor">
    <cofactor evidence="1">
        <name>FAD</name>
        <dbReference type="ChEBI" id="CHEBI:57692"/>
    </cofactor>
</comment>
<dbReference type="SUPFAM" id="SSF55424">
    <property type="entry name" value="FAD/NAD-linked reductases, dimerisation (C-terminal) domain"/>
    <property type="match status" value="1"/>
</dbReference>
<dbReference type="Proteomes" id="UP001597040">
    <property type="component" value="Unassembled WGS sequence"/>
</dbReference>
<evidence type="ECO:0000256" key="2">
    <source>
        <dbReference type="ARBA" id="ARBA00009130"/>
    </source>
</evidence>
<feature type="domain" description="Pyridine nucleotide-disulphide oxidoreductase dimerisation" evidence="7">
    <location>
        <begin position="325"/>
        <end position="425"/>
    </location>
</feature>
<accession>A0ABW3LSI7</accession>
<evidence type="ECO:0000256" key="3">
    <source>
        <dbReference type="ARBA" id="ARBA00022630"/>
    </source>
</evidence>
<evidence type="ECO:0000259" key="7">
    <source>
        <dbReference type="Pfam" id="PF02852"/>
    </source>
</evidence>
<comment type="caution">
    <text evidence="9">The sequence shown here is derived from an EMBL/GenBank/DDBJ whole genome shotgun (WGS) entry which is preliminary data.</text>
</comment>
<gene>
    <name evidence="9" type="ORF">ACFQ3N_16550</name>
</gene>
<dbReference type="GO" id="GO:0050451">
    <property type="term" value="F:CoA-disulfide reductase (NADPH) activity"/>
    <property type="evidence" value="ECO:0007669"/>
    <property type="project" value="UniProtKB-EC"/>
</dbReference>
<organism evidence="9 10">
    <name type="scientific">Virgibacillus byunsanensis</name>
    <dbReference type="NCBI Taxonomy" id="570945"/>
    <lineage>
        <taxon>Bacteria</taxon>
        <taxon>Bacillati</taxon>
        <taxon>Bacillota</taxon>
        <taxon>Bacilli</taxon>
        <taxon>Bacillales</taxon>
        <taxon>Bacillaceae</taxon>
        <taxon>Virgibacillus</taxon>
    </lineage>
</organism>
<sequence length="445" mass="48189">MTRKIVIVGGVGGGATVAAQLRRQDKDSEIIIFDKGSHIAFSNCGMPYYIGGVVSERDHLLRETDKFAKKYNVTVRTQSEVTAINRSQKQVQYNHEHVESYDKLILAPGASAIVPDIEGLNTDRAFPLHTIPDMDSIYAYIEANKPKSVAVVGAGFVGLEMVENFKEIGLDCTIIDRSSQVMKLVDPDLGSVIQEHIEKKGVEVILDDGLASFTDDGQTLQLNSGKSVQADMTLLAVGVKPNTALAKDALLNLGDTGAISVNEFMQTNDPDIYALGDVVETNHYLTNTPSHIALAWPAHRQAFIIASHLDGEQVPYRGTLGSAILKVFDLDVGVTGHSSTTLNELGINFKEASLEARSHAGYYPGSEKIHIKILFDPHNGKIYGAQVVGGHGVDKRIAVLVTAIQGKLTVKDLPELELPYAPPYSSPKDPINILGYKASAMLETE</sequence>
<evidence type="ECO:0000313" key="9">
    <source>
        <dbReference type="EMBL" id="MFD1039984.1"/>
    </source>
</evidence>
<keyword evidence="5 9" id="KW-0560">Oxidoreductase</keyword>
<dbReference type="EC" id="1.8.1.14" evidence="9"/>
<protein>
    <submittedName>
        <fullName evidence="9">CoA-disulfide reductase</fullName>
        <ecNumber evidence="9">1.8.1.14</ecNumber>
    </submittedName>
</protein>
<dbReference type="PANTHER" id="PTHR43429">
    <property type="entry name" value="PYRIDINE NUCLEOTIDE-DISULFIDE OXIDOREDUCTASE DOMAIN-CONTAINING"/>
    <property type="match status" value="1"/>
</dbReference>
<evidence type="ECO:0000256" key="6">
    <source>
        <dbReference type="ARBA" id="ARBA00023284"/>
    </source>
</evidence>
<dbReference type="InterPro" id="IPR004099">
    <property type="entry name" value="Pyr_nucl-diS_OxRdtase_dimer"/>
</dbReference>
<dbReference type="NCBIfam" id="NF010037">
    <property type="entry name" value="PRK13512.1"/>
    <property type="match status" value="1"/>
</dbReference>
<dbReference type="PRINTS" id="PR00368">
    <property type="entry name" value="FADPNR"/>
</dbReference>
<evidence type="ECO:0000313" key="10">
    <source>
        <dbReference type="Proteomes" id="UP001597040"/>
    </source>
</evidence>
<keyword evidence="6" id="KW-0676">Redox-active center</keyword>
<dbReference type="PRINTS" id="PR00411">
    <property type="entry name" value="PNDRDTASEI"/>
</dbReference>
<dbReference type="InterPro" id="IPR016156">
    <property type="entry name" value="FAD/NAD-linked_Rdtase_dimer_sf"/>
</dbReference>
<feature type="domain" description="FAD/NAD(P)-binding" evidence="8">
    <location>
        <begin position="4"/>
        <end position="301"/>
    </location>
</feature>
<evidence type="ECO:0000259" key="8">
    <source>
        <dbReference type="Pfam" id="PF07992"/>
    </source>
</evidence>
<proteinExistence type="inferred from homology"/>
<dbReference type="InterPro" id="IPR050260">
    <property type="entry name" value="FAD-bd_OxRdtase"/>
</dbReference>
<dbReference type="InterPro" id="IPR036188">
    <property type="entry name" value="FAD/NAD-bd_sf"/>
</dbReference>
<dbReference type="PANTHER" id="PTHR43429:SF1">
    <property type="entry name" value="NAD(P)H SULFUR OXIDOREDUCTASE (COA-DEPENDENT)"/>
    <property type="match status" value="1"/>
</dbReference>